<dbReference type="STRING" id="89065.SAMN05216605_110156"/>
<dbReference type="SUPFAM" id="SSF51197">
    <property type="entry name" value="Clavaminate synthase-like"/>
    <property type="match status" value="1"/>
</dbReference>
<dbReference type="Gene3D" id="1.10.1720.10">
    <property type="entry name" value="L-proline 3-hydroxylase, C-terminal domain"/>
    <property type="match status" value="1"/>
</dbReference>
<dbReference type="InterPro" id="IPR008035">
    <property type="entry name" value="Pro_3_hydrox_C"/>
</dbReference>
<dbReference type="Pfam" id="PF05118">
    <property type="entry name" value="Asp_Arg_Hydrox"/>
    <property type="match status" value="1"/>
</dbReference>
<dbReference type="Pfam" id="PF05373">
    <property type="entry name" value="Pro_3_hydrox_C"/>
    <property type="match status" value="1"/>
</dbReference>
<evidence type="ECO:0000259" key="2">
    <source>
        <dbReference type="Pfam" id="PF05373"/>
    </source>
</evidence>
<dbReference type="GO" id="GO:0016706">
    <property type="term" value="F:2-oxoglutarate-dependent dioxygenase activity"/>
    <property type="evidence" value="ECO:0007669"/>
    <property type="project" value="InterPro"/>
</dbReference>
<protein>
    <submittedName>
        <fullName evidence="3">Aspartyl/Asparaginyl beta-hydroxylase</fullName>
    </submittedName>
</protein>
<feature type="domain" description="L-proline 3-hydroxylase C-terminal" evidence="2">
    <location>
        <begin position="198"/>
        <end position="281"/>
    </location>
</feature>
<organism evidence="3 4">
    <name type="scientific">Pseudomonas abietaniphila</name>
    <dbReference type="NCBI Taxonomy" id="89065"/>
    <lineage>
        <taxon>Bacteria</taxon>
        <taxon>Pseudomonadati</taxon>
        <taxon>Pseudomonadota</taxon>
        <taxon>Gammaproteobacteria</taxon>
        <taxon>Pseudomonadales</taxon>
        <taxon>Pseudomonadaceae</taxon>
        <taxon>Pseudomonas</taxon>
    </lineage>
</organism>
<proteinExistence type="predicted"/>
<evidence type="ECO:0000259" key="1">
    <source>
        <dbReference type="Pfam" id="PF05118"/>
    </source>
</evidence>
<reference evidence="4" key="1">
    <citation type="submission" date="2016-10" db="EMBL/GenBank/DDBJ databases">
        <authorList>
            <person name="Varghese N."/>
            <person name="Submissions S."/>
        </authorList>
    </citation>
    <scope>NUCLEOTIDE SEQUENCE [LARGE SCALE GENOMIC DNA]</scope>
    <source>
        <strain evidence="4">ATCC 700689</strain>
    </source>
</reference>
<dbReference type="InterPro" id="IPR007803">
    <property type="entry name" value="Asp/Arg/Pro-Hydrxlase"/>
</dbReference>
<dbReference type="EMBL" id="FNCO01000010">
    <property type="protein sequence ID" value="SDI08377.1"/>
    <property type="molecule type" value="Genomic_DNA"/>
</dbReference>
<name>A0A1G8HP06_9PSED</name>
<feature type="domain" description="Aspartyl/asparaginy/proline hydroxylase" evidence="1">
    <location>
        <begin position="31"/>
        <end position="173"/>
    </location>
</feature>
<accession>A0A1G8HP06</accession>
<evidence type="ECO:0000313" key="4">
    <source>
        <dbReference type="Proteomes" id="UP000182894"/>
    </source>
</evidence>
<dbReference type="Gene3D" id="2.60.120.330">
    <property type="entry name" value="B-lactam Antibiotic, Isopenicillin N Synthase, Chain"/>
    <property type="match status" value="1"/>
</dbReference>
<gene>
    <name evidence="3" type="ORF">SAMN05216605_110156</name>
</gene>
<sequence length="290" mass="33685">MASRILGQIDISRYDLAKDIKILNSITKLPEEYDEFGQGYWKNLSIYNASGRAEDSQFRKSDECLRTEYASKCPEIQRLVEDNFKFTHLKMVRARSLVDGMVIPHRDFVELEKSTTYFRAFVALETNNESFHSDEFGVFQMKAGEVWFLDAGINHAAVNFGLGSRMFLCLDFMFEGKLNTNNIFAECVSTTTHRNSFYVDRKPLDERAIELIINSTAGILNRHTFKDIVFALSKYHFLYDIPVACCYDWIIASAEMISDNEIIRKAKSMQKYLIEKRDIGERYVINDWQV</sequence>
<dbReference type="InterPro" id="IPR037037">
    <property type="entry name" value="Pro_3_hydrox_C_sf"/>
</dbReference>
<dbReference type="Proteomes" id="UP000182894">
    <property type="component" value="Unassembled WGS sequence"/>
</dbReference>
<evidence type="ECO:0000313" key="3">
    <source>
        <dbReference type="EMBL" id="SDI08377.1"/>
    </source>
</evidence>
<dbReference type="InterPro" id="IPR027443">
    <property type="entry name" value="IPNS-like_sf"/>
</dbReference>
<dbReference type="AlphaFoldDB" id="A0A1G8HP06"/>
<dbReference type="OrthoDB" id="1441538at2"/>
<keyword evidence="4" id="KW-1185">Reference proteome</keyword>
<dbReference type="RefSeq" id="WP_074754770.1">
    <property type="nucleotide sequence ID" value="NZ_FNCO01000010.1"/>
</dbReference>